<comment type="similarity">
    <text evidence="1">Belongs to the sigma-70 factor family. ECF subfamily.</text>
</comment>
<dbReference type="NCBIfam" id="TIGR02937">
    <property type="entry name" value="sigma70-ECF"/>
    <property type="match status" value="1"/>
</dbReference>
<proteinExistence type="inferred from homology"/>
<dbReference type="GO" id="GO:0003677">
    <property type="term" value="F:DNA binding"/>
    <property type="evidence" value="ECO:0007669"/>
    <property type="project" value="InterPro"/>
</dbReference>
<sequence>MTKNNDDGNSLLWEKIKTGDRTALRSLYEMQFKNLLAYGLYICDKSDWVEDAIHDVFVDIYQYRKNLAPNVNIKFYLFSCLRRRLVKLSSRKVTVDIDNLNELDHPSFSTDSSEVFLIRKDTEEQVLLALKNEFNALTEHQKEIMYLRFVQNLSYEEIAKVMSISPSSSRTLLYRSIKILRSKLQFLGLDTLPNVEMSGLKNAIFYIIGGFFILLNL</sequence>
<evidence type="ECO:0000313" key="6">
    <source>
        <dbReference type="EMBL" id="KEO74085.1"/>
    </source>
</evidence>
<name>A0A074L0V2_9BACT</name>
<dbReference type="GO" id="GO:0016987">
    <property type="term" value="F:sigma factor activity"/>
    <property type="evidence" value="ECO:0007669"/>
    <property type="project" value="UniProtKB-KW"/>
</dbReference>
<reference evidence="6 7" key="1">
    <citation type="submission" date="2014-04" db="EMBL/GenBank/DDBJ databases">
        <title>Characterization and application of a salt tolerant electro-active bacterium.</title>
        <authorList>
            <person name="Yang L."/>
            <person name="Wei S."/>
            <person name="Tay Q.X.M."/>
        </authorList>
    </citation>
    <scope>NUCLEOTIDE SEQUENCE [LARGE SCALE GENOMIC DNA]</scope>
    <source>
        <strain evidence="6 7">LY1</strain>
    </source>
</reference>
<comment type="caution">
    <text evidence="6">The sequence shown here is derived from an EMBL/GenBank/DDBJ whole genome shotgun (WGS) entry which is preliminary data.</text>
</comment>
<dbReference type="InterPro" id="IPR013325">
    <property type="entry name" value="RNA_pol_sigma_r2"/>
</dbReference>
<dbReference type="AlphaFoldDB" id="A0A074L0V2"/>
<dbReference type="Pfam" id="PF08281">
    <property type="entry name" value="Sigma70_r4_2"/>
    <property type="match status" value="1"/>
</dbReference>
<protein>
    <recommendedName>
        <fullName evidence="5">RNA polymerase sigma factor 70 region 4 type 2 domain-containing protein</fullName>
    </recommendedName>
</protein>
<dbReference type="InterPro" id="IPR013249">
    <property type="entry name" value="RNA_pol_sigma70_r4_t2"/>
</dbReference>
<dbReference type="InterPro" id="IPR039425">
    <property type="entry name" value="RNA_pol_sigma-70-like"/>
</dbReference>
<keyword evidence="7" id="KW-1185">Reference proteome</keyword>
<dbReference type="STRING" id="1048983.EL17_08040"/>
<accession>A0A074L0V2</accession>
<dbReference type="EMBL" id="JMIH01000016">
    <property type="protein sequence ID" value="KEO74085.1"/>
    <property type="molecule type" value="Genomic_DNA"/>
</dbReference>
<dbReference type="InterPro" id="IPR013324">
    <property type="entry name" value="RNA_pol_sigma_r3/r4-like"/>
</dbReference>
<dbReference type="Gene3D" id="1.10.10.10">
    <property type="entry name" value="Winged helix-like DNA-binding domain superfamily/Winged helix DNA-binding domain"/>
    <property type="match status" value="1"/>
</dbReference>
<evidence type="ECO:0000256" key="1">
    <source>
        <dbReference type="ARBA" id="ARBA00010641"/>
    </source>
</evidence>
<dbReference type="PANTHER" id="PTHR43133:SF46">
    <property type="entry name" value="RNA POLYMERASE SIGMA-70 FACTOR ECF SUBFAMILY"/>
    <property type="match status" value="1"/>
</dbReference>
<keyword evidence="3" id="KW-0731">Sigma factor</keyword>
<gene>
    <name evidence="6" type="ORF">EL17_08040</name>
</gene>
<keyword evidence="4" id="KW-0804">Transcription</keyword>
<evidence type="ECO:0000256" key="3">
    <source>
        <dbReference type="ARBA" id="ARBA00023082"/>
    </source>
</evidence>
<dbReference type="InterPro" id="IPR036388">
    <property type="entry name" value="WH-like_DNA-bd_sf"/>
</dbReference>
<evidence type="ECO:0000256" key="4">
    <source>
        <dbReference type="ARBA" id="ARBA00023163"/>
    </source>
</evidence>
<dbReference type="GO" id="GO:0006352">
    <property type="term" value="P:DNA-templated transcription initiation"/>
    <property type="evidence" value="ECO:0007669"/>
    <property type="project" value="InterPro"/>
</dbReference>
<dbReference type="SUPFAM" id="SSF88946">
    <property type="entry name" value="Sigma2 domain of RNA polymerase sigma factors"/>
    <property type="match status" value="1"/>
</dbReference>
<dbReference type="OrthoDB" id="9150024at2"/>
<dbReference type="InterPro" id="IPR014284">
    <property type="entry name" value="RNA_pol_sigma-70_dom"/>
</dbReference>
<dbReference type="Gene3D" id="1.10.1740.10">
    <property type="match status" value="1"/>
</dbReference>
<evidence type="ECO:0000259" key="5">
    <source>
        <dbReference type="Pfam" id="PF08281"/>
    </source>
</evidence>
<evidence type="ECO:0000256" key="2">
    <source>
        <dbReference type="ARBA" id="ARBA00023015"/>
    </source>
</evidence>
<dbReference type="CDD" id="cd06171">
    <property type="entry name" value="Sigma70_r4"/>
    <property type="match status" value="1"/>
</dbReference>
<dbReference type="RefSeq" id="WP_035072873.1">
    <property type="nucleotide sequence ID" value="NZ_JMIH01000016.1"/>
</dbReference>
<feature type="domain" description="RNA polymerase sigma factor 70 region 4 type 2" evidence="5">
    <location>
        <begin position="129"/>
        <end position="178"/>
    </location>
</feature>
<dbReference type="PANTHER" id="PTHR43133">
    <property type="entry name" value="RNA POLYMERASE ECF-TYPE SIGMA FACTO"/>
    <property type="match status" value="1"/>
</dbReference>
<keyword evidence="2" id="KW-0805">Transcription regulation</keyword>
<organism evidence="6 7">
    <name type="scientific">Anditalea andensis</name>
    <dbReference type="NCBI Taxonomy" id="1048983"/>
    <lineage>
        <taxon>Bacteria</taxon>
        <taxon>Pseudomonadati</taxon>
        <taxon>Bacteroidota</taxon>
        <taxon>Cytophagia</taxon>
        <taxon>Cytophagales</taxon>
        <taxon>Cytophagaceae</taxon>
        <taxon>Anditalea</taxon>
    </lineage>
</organism>
<dbReference type="Proteomes" id="UP000027821">
    <property type="component" value="Unassembled WGS sequence"/>
</dbReference>
<evidence type="ECO:0000313" key="7">
    <source>
        <dbReference type="Proteomes" id="UP000027821"/>
    </source>
</evidence>
<dbReference type="eggNOG" id="COG1595">
    <property type="taxonomic scope" value="Bacteria"/>
</dbReference>
<dbReference type="SUPFAM" id="SSF88659">
    <property type="entry name" value="Sigma3 and sigma4 domains of RNA polymerase sigma factors"/>
    <property type="match status" value="1"/>
</dbReference>